<keyword evidence="3" id="KW-0804">Transcription</keyword>
<dbReference type="OrthoDB" id="32523at2"/>
<dbReference type="Gene3D" id="1.10.10.10">
    <property type="entry name" value="Winged helix-like DNA-binding domain superfamily/Winged helix DNA-binding domain"/>
    <property type="match status" value="1"/>
</dbReference>
<keyword evidence="6" id="KW-1185">Reference proteome</keyword>
<dbReference type="PROSITE" id="PS50995">
    <property type="entry name" value="HTH_MARR_2"/>
    <property type="match status" value="1"/>
</dbReference>
<dbReference type="InterPro" id="IPR036390">
    <property type="entry name" value="WH_DNA-bd_sf"/>
</dbReference>
<dbReference type="PRINTS" id="PR00598">
    <property type="entry name" value="HTHMARR"/>
</dbReference>
<dbReference type="PROSITE" id="PS01117">
    <property type="entry name" value="HTH_MARR_1"/>
    <property type="match status" value="1"/>
</dbReference>
<dbReference type="InterPro" id="IPR036388">
    <property type="entry name" value="WH-like_DNA-bd_sf"/>
</dbReference>
<evidence type="ECO:0000256" key="2">
    <source>
        <dbReference type="ARBA" id="ARBA00023125"/>
    </source>
</evidence>
<dbReference type="PANTHER" id="PTHR42756">
    <property type="entry name" value="TRANSCRIPTIONAL REGULATOR, MARR"/>
    <property type="match status" value="1"/>
</dbReference>
<evidence type="ECO:0000256" key="1">
    <source>
        <dbReference type="ARBA" id="ARBA00023015"/>
    </source>
</evidence>
<evidence type="ECO:0000313" key="6">
    <source>
        <dbReference type="Proteomes" id="UP000033774"/>
    </source>
</evidence>
<dbReference type="PATRIC" id="fig|552518.3.peg.457"/>
<dbReference type="GO" id="GO:0003677">
    <property type="term" value="F:DNA binding"/>
    <property type="evidence" value="ECO:0007669"/>
    <property type="project" value="UniProtKB-KW"/>
</dbReference>
<protein>
    <submittedName>
        <fullName evidence="5">Transcriptional regulator</fullName>
    </submittedName>
</protein>
<dbReference type="EMBL" id="LAJY01000137">
    <property type="protein sequence ID" value="KJV10163.1"/>
    <property type="molecule type" value="Genomic_DNA"/>
</dbReference>
<gene>
    <name evidence="5" type="ORF">VZ95_06730</name>
</gene>
<sequence length="164" mass="17637">MDHVDKILAQWRAERPDLDVSAMGLFGRMARLMGHLRGAIDANLAKHGLTAANFDVLATLRRSGEPFALSPGDLLATMMITSGTLTSRIDQLEKMGLVARTANPQDGRSVIVSLTPTGFDLIEAAVTSHVATQSRLVAGLAEADFATLDRLIGTYLAEFEQDQS</sequence>
<comment type="caution">
    <text evidence="5">The sequence shown here is derived from an EMBL/GenBank/DDBJ whole genome shotgun (WGS) entry which is preliminary data.</text>
</comment>
<proteinExistence type="predicted"/>
<reference evidence="5 6" key="1">
    <citation type="submission" date="2015-03" db="EMBL/GenBank/DDBJ databases">
        <title>Draft genome sequence of Elstera litoralis.</title>
        <authorList>
            <person name="Rahalkar M.C."/>
            <person name="Dhakephalkar P.K."/>
            <person name="Pore S.D."/>
            <person name="Arora P."/>
            <person name="Kapse N.G."/>
            <person name="Pandit P.S."/>
        </authorList>
    </citation>
    <scope>NUCLEOTIDE SEQUENCE [LARGE SCALE GENOMIC DNA]</scope>
    <source>
        <strain evidence="5 6">Dia-1</strain>
    </source>
</reference>
<evidence type="ECO:0000259" key="4">
    <source>
        <dbReference type="PROSITE" id="PS50995"/>
    </source>
</evidence>
<dbReference type="SUPFAM" id="SSF46785">
    <property type="entry name" value="Winged helix' DNA-binding domain"/>
    <property type="match status" value="1"/>
</dbReference>
<dbReference type="GO" id="GO:0003700">
    <property type="term" value="F:DNA-binding transcription factor activity"/>
    <property type="evidence" value="ECO:0007669"/>
    <property type="project" value="InterPro"/>
</dbReference>
<dbReference type="InterPro" id="IPR000835">
    <property type="entry name" value="HTH_MarR-typ"/>
</dbReference>
<keyword evidence="1" id="KW-0805">Transcription regulation</keyword>
<keyword evidence="2" id="KW-0238">DNA-binding</keyword>
<dbReference type="InterPro" id="IPR023187">
    <property type="entry name" value="Tscrpt_reg_MarR-type_CS"/>
</dbReference>
<dbReference type="RefSeq" id="WP_045775173.1">
    <property type="nucleotide sequence ID" value="NZ_LAJY01000137.1"/>
</dbReference>
<dbReference type="SMART" id="SM00347">
    <property type="entry name" value="HTH_MARR"/>
    <property type="match status" value="1"/>
</dbReference>
<name>A0A0F3IUE5_9PROT</name>
<dbReference type="Proteomes" id="UP000033774">
    <property type="component" value="Unassembled WGS sequence"/>
</dbReference>
<evidence type="ECO:0000256" key="3">
    <source>
        <dbReference type="ARBA" id="ARBA00023163"/>
    </source>
</evidence>
<dbReference type="AlphaFoldDB" id="A0A0F3IUE5"/>
<organism evidence="5 6">
    <name type="scientific">Elstera litoralis</name>
    <dbReference type="NCBI Taxonomy" id="552518"/>
    <lineage>
        <taxon>Bacteria</taxon>
        <taxon>Pseudomonadati</taxon>
        <taxon>Pseudomonadota</taxon>
        <taxon>Alphaproteobacteria</taxon>
        <taxon>Rhodospirillales</taxon>
        <taxon>Rhodospirillaceae</taxon>
        <taxon>Elstera</taxon>
    </lineage>
</organism>
<feature type="domain" description="HTH marR-type" evidence="4">
    <location>
        <begin position="22"/>
        <end position="157"/>
    </location>
</feature>
<dbReference type="Pfam" id="PF12802">
    <property type="entry name" value="MarR_2"/>
    <property type="match status" value="1"/>
</dbReference>
<accession>A0A0F3IUE5</accession>
<dbReference type="PANTHER" id="PTHR42756:SF1">
    <property type="entry name" value="TRANSCRIPTIONAL REPRESSOR OF EMRAB OPERON"/>
    <property type="match status" value="1"/>
</dbReference>
<evidence type="ECO:0000313" key="5">
    <source>
        <dbReference type="EMBL" id="KJV10163.1"/>
    </source>
</evidence>